<feature type="transmembrane region" description="Helical" evidence="1">
    <location>
        <begin position="416"/>
        <end position="438"/>
    </location>
</feature>
<feature type="transmembrane region" description="Helical" evidence="1">
    <location>
        <begin position="197"/>
        <end position="221"/>
    </location>
</feature>
<keyword evidence="1 2" id="KW-0812">Transmembrane</keyword>
<gene>
    <name evidence="2" type="ORF">BSAL_79275</name>
</gene>
<accession>A0A0S4J0E8</accession>
<name>A0A0S4J0E8_BODSA</name>
<dbReference type="AlphaFoldDB" id="A0A0S4J0E8"/>
<evidence type="ECO:0000313" key="2">
    <source>
        <dbReference type="EMBL" id="CUG43334.1"/>
    </source>
</evidence>
<keyword evidence="3" id="KW-1185">Reference proteome</keyword>
<evidence type="ECO:0000313" key="3">
    <source>
        <dbReference type="Proteomes" id="UP000051952"/>
    </source>
</evidence>
<keyword evidence="1" id="KW-1133">Transmembrane helix</keyword>
<evidence type="ECO:0000256" key="1">
    <source>
        <dbReference type="SAM" id="Phobius"/>
    </source>
</evidence>
<dbReference type="EMBL" id="CYKH01000810">
    <property type="protein sequence ID" value="CUG43334.1"/>
    <property type="molecule type" value="Genomic_DNA"/>
</dbReference>
<sequence length="502" mass="55552">TNTETHIVDYAHTTASAFVRYNAKCFDVVDKISSRFHKSNWEDGNKFILPFSANSFDRVVVSPYIRSAPPIGEFMTGDDVKIPRMVRLLREGMRVLRTDGELFAYDQAANIVPLWADLRDAGYKATIVDPFETAGPIFFMKAKMLKLHCPHQTPADVANNLVNVVDNPQSPMVNEIVGDDGTVQFRHGNSEQSNENVLYVVLVTLQTTIFVVLMFAAVAIYQPLSVPTSIPLSTRINNVIANIPVSYPMMAYFSRDSLLNSDTPPRNVAALLQRRKAKMLKLHCPHQTPADVANNLVNVVDNPQSPMVNEIVGDDGTVQFRHGNSEQSNENVLYVVLVTLQTTIFVVLMFAAVAIYQPLSVPTSIPLSTRINNVIANIPVSYPMMAYFSRDSLLNSDTPPRNVAALLHASIRSEGFALLATLFFTILLGIPGFLMQLALADTSLSSDNRSIIGLVISIVLGIFMFKRGRKAAQTGMISKRNIPEEYAAHLASKKKPRVKVRT</sequence>
<protein>
    <submittedName>
        <fullName evidence="2">Transmembrane protein, putative</fullName>
    </submittedName>
</protein>
<proteinExistence type="predicted"/>
<keyword evidence="1" id="KW-0472">Membrane</keyword>
<feature type="non-terminal residue" evidence="2">
    <location>
        <position position="1"/>
    </location>
</feature>
<dbReference type="InterPro" id="IPR029063">
    <property type="entry name" value="SAM-dependent_MTases_sf"/>
</dbReference>
<dbReference type="VEuPathDB" id="TriTrypDB:BSAL_79275"/>
<reference evidence="3" key="1">
    <citation type="submission" date="2015-09" db="EMBL/GenBank/DDBJ databases">
        <authorList>
            <consortium name="Pathogen Informatics"/>
        </authorList>
    </citation>
    <scope>NUCLEOTIDE SEQUENCE [LARGE SCALE GENOMIC DNA]</scope>
    <source>
        <strain evidence="3">Lake Konstanz</strain>
    </source>
</reference>
<organism evidence="2 3">
    <name type="scientific">Bodo saltans</name>
    <name type="common">Flagellated protozoan</name>
    <dbReference type="NCBI Taxonomy" id="75058"/>
    <lineage>
        <taxon>Eukaryota</taxon>
        <taxon>Discoba</taxon>
        <taxon>Euglenozoa</taxon>
        <taxon>Kinetoplastea</taxon>
        <taxon>Metakinetoplastina</taxon>
        <taxon>Eubodonida</taxon>
        <taxon>Bodonidae</taxon>
        <taxon>Bodo</taxon>
    </lineage>
</organism>
<feature type="transmembrane region" description="Helical" evidence="1">
    <location>
        <begin position="332"/>
        <end position="356"/>
    </location>
</feature>
<feature type="transmembrane region" description="Helical" evidence="1">
    <location>
        <begin position="450"/>
        <end position="466"/>
    </location>
</feature>
<dbReference type="SUPFAM" id="SSF53335">
    <property type="entry name" value="S-adenosyl-L-methionine-dependent methyltransferases"/>
    <property type="match status" value="1"/>
</dbReference>
<dbReference type="Proteomes" id="UP000051952">
    <property type="component" value="Unassembled WGS sequence"/>
</dbReference>